<dbReference type="OrthoDB" id="4746178at2"/>
<name>A0A6N7L0T6_9ACTN</name>
<comment type="caution">
    <text evidence="2">The sequence shown here is derived from an EMBL/GenBank/DDBJ whole genome shotgun (WGS) entry which is preliminary data.</text>
</comment>
<keyword evidence="1" id="KW-0812">Transmembrane</keyword>
<evidence type="ECO:0000313" key="2">
    <source>
        <dbReference type="EMBL" id="MQS16287.1"/>
    </source>
</evidence>
<proteinExistence type="predicted"/>
<keyword evidence="1" id="KW-1133">Transmembrane helix</keyword>
<dbReference type="Proteomes" id="UP000450000">
    <property type="component" value="Unassembled WGS sequence"/>
</dbReference>
<accession>A0A6N7L0T6</accession>
<keyword evidence="3" id="KW-1185">Reference proteome</keyword>
<sequence length="124" mass="13192">MAAADVVSTTTFSHAHILLTAAVTAVIALVGAAWRLPRSAWQDIAAVTLLSGLSVFLWRTSANMPQLNDDGLPGFSANDWLAPTLTYVFLSVYAKLRPPADPRRYGQAQAIAVLSSLAVNVITI</sequence>
<gene>
    <name evidence="2" type="ORF">F7Q99_29745</name>
</gene>
<feature type="transmembrane region" description="Helical" evidence="1">
    <location>
        <begin position="15"/>
        <end position="34"/>
    </location>
</feature>
<reference evidence="2 3" key="1">
    <citation type="submission" date="2019-09" db="EMBL/GenBank/DDBJ databases">
        <title>Genome Sequences of Streptomyces kaniharaensis ATCC 21070.</title>
        <authorList>
            <person name="Zhu W."/>
            <person name="De Crecy-Lagard V."/>
            <person name="Richards N.G."/>
        </authorList>
    </citation>
    <scope>NUCLEOTIDE SEQUENCE [LARGE SCALE GENOMIC DNA]</scope>
    <source>
        <strain evidence="2 3">SF-557</strain>
    </source>
</reference>
<evidence type="ECO:0000313" key="3">
    <source>
        <dbReference type="Proteomes" id="UP000450000"/>
    </source>
</evidence>
<protein>
    <submittedName>
        <fullName evidence="2">Uncharacterized protein</fullName>
    </submittedName>
</protein>
<dbReference type="RefSeq" id="WP_153467008.1">
    <property type="nucleotide sequence ID" value="NZ_WBOF01000002.1"/>
</dbReference>
<feature type="transmembrane region" description="Helical" evidence="1">
    <location>
        <begin position="41"/>
        <end position="60"/>
    </location>
</feature>
<dbReference type="AlphaFoldDB" id="A0A6N7L0T6"/>
<evidence type="ECO:0000256" key="1">
    <source>
        <dbReference type="SAM" id="Phobius"/>
    </source>
</evidence>
<dbReference type="EMBL" id="WBOF01000002">
    <property type="protein sequence ID" value="MQS16287.1"/>
    <property type="molecule type" value="Genomic_DNA"/>
</dbReference>
<organism evidence="2 3">
    <name type="scientific">Streptomyces kaniharaensis</name>
    <dbReference type="NCBI Taxonomy" id="212423"/>
    <lineage>
        <taxon>Bacteria</taxon>
        <taxon>Bacillati</taxon>
        <taxon>Actinomycetota</taxon>
        <taxon>Actinomycetes</taxon>
        <taxon>Kitasatosporales</taxon>
        <taxon>Streptomycetaceae</taxon>
        <taxon>Streptomyces</taxon>
    </lineage>
</organism>
<keyword evidence="1" id="KW-0472">Membrane</keyword>